<dbReference type="AlphaFoldDB" id="G0QSF2"/>
<dbReference type="InParanoid" id="G0QSF2"/>
<feature type="compositionally biased region" description="Basic residues" evidence="2">
    <location>
        <begin position="842"/>
        <end position="851"/>
    </location>
</feature>
<feature type="compositionally biased region" description="Basic and acidic residues" evidence="2">
    <location>
        <begin position="900"/>
        <end position="1015"/>
    </location>
</feature>
<name>G0QSF2_ICHMU</name>
<feature type="compositionally biased region" description="Basic residues" evidence="2">
    <location>
        <begin position="883"/>
        <end position="899"/>
    </location>
</feature>
<reference evidence="3 4" key="1">
    <citation type="submission" date="2011-07" db="EMBL/GenBank/DDBJ databases">
        <authorList>
            <person name="Coyne R."/>
            <person name="Brami D."/>
            <person name="Johnson J."/>
            <person name="Hostetler J."/>
            <person name="Hannick L."/>
            <person name="Clark T."/>
            <person name="Cassidy-Hanley D."/>
            <person name="Inman J."/>
        </authorList>
    </citation>
    <scope>NUCLEOTIDE SEQUENCE [LARGE SCALE GENOMIC DNA]</scope>
    <source>
        <strain evidence="3 4">G5</strain>
    </source>
</reference>
<dbReference type="eggNOG" id="KOG4475">
    <property type="taxonomic scope" value="Eukaryota"/>
</dbReference>
<feature type="coiled-coil region" evidence="1">
    <location>
        <begin position="485"/>
        <end position="574"/>
    </location>
</feature>
<accession>G0QSF2</accession>
<dbReference type="STRING" id="857967.G0QSF2"/>
<evidence type="ECO:0000313" key="4">
    <source>
        <dbReference type="Proteomes" id="UP000008983"/>
    </source>
</evidence>
<keyword evidence="4" id="KW-1185">Reference proteome</keyword>
<protein>
    <submittedName>
        <fullName evidence="3">Uncharacterized protein</fullName>
    </submittedName>
</protein>
<feature type="compositionally biased region" description="Basic and acidic residues" evidence="2">
    <location>
        <begin position="870"/>
        <end position="882"/>
    </location>
</feature>
<evidence type="ECO:0000256" key="2">
    <source>
        <dbReference type="SAM" id="MobiDB-lite"/>
    </source>
</evidence>
<feature type="compositionally biased region" description="Basic residues" evidence="2">
    <location>
        <begin position="860"/>
        <end position="869"/>
    </location>
</feature>
<dbReference type="Proteomes" id="UP000008983">
    <property type="component" value="Unassembled WGS sequence"/>
</dbReference>
<dbReference type="EMBL" id="GL983810">
    <property type="protein sequence ID" value="EGR31853.1"/>
    <property type="molecule type" value="Genomic_DNA"/>
</dbReference>
<proteinExistence type="predicted"/>
<feature type="non-terminal residue" evidence="3">
    <location>
        <position position="1"/>
    </location>
</feature>
<dbReference type="OMA" id="NIYEMIN"/>
<evidence type="ECO:0000313" key="3">
    <source>
        <dbReference type="EMBL" id="EGR31853.1"/>
    </source>
</evidence>
<feature type="compositionally biased region" description="Low complexity" evidence="2">
    <location>
        <begin position="1027"/>
        <end position="1037"/>
    </location>
</feature>
<dbReference type="RefSeq" id="XP_004035339.1">
    <property type="nucleotide sequence ID" value="XM_004035291.1"/>
</dbReference>
<dbReference type="GeneID" id="14908002"/>
<feature type="compositionally biased region" description="Basic and acidic residues" evidence="2">
    <location>
        <begin position="759"/>
        <end position="841"/>
    </location>
</feature>
<feature type="region of interest" description="Disordered" evidence="2">
    <location>
        <begin position="648"/>
        <end position="673"/>
    </location>
</feature>
<evidence type="ECO:0000256" key="1">
    <source>
        <dbReference type="SAM" id="Coils"/>
    </source>
</evidence>
<feature type="region of interest" description="Disordered" evidence="2">
    <location>
        <begin position="679"/>
        <end position="698"/>
    </location>
</feature>
<gene>
    <name evidence="3" type="ORF">IMG5_100750</name>
</gene>
<feature type="coiled-coil region" evidence="1">
    <location>
        <begin position="598"/>
        <end position="625"/>
    </location>
</feature>
<feature type="compositionally biased region" description="Basic and acidic residues" evidence="2">
    <location>
        <begin position="704"/>
        <end position="718"/>
    </location>
</feature>
<organism evidence="3 4">
    <name type="scientific">Ichthyophthirius multifiliis</name>
    <name type="common">White spot disease agent</name>
    <name type="synonym">Ich</name>
    <dbReference type="NCBI Taxonomy" id="5932"/>
    <lineage>
        <taxon>Eukaryota</taxon>
        <taxon>Sar</taxon>
        <taxon>Alveolata</taxon>
        <taxon>Ciliophora</taxon>
        <taxon>Intramacronucleata</taxon>
        <taxon>Oligohymenophorea</taxon>
        <taxon>Hymenostomatida</taxon>
        <taxon>Ophryoglenina</taxon>
        <taxon>Ichthyophthirius</taxon>
    </lineage>
</organism>
<sequence length="1037" mass="127038">IKQKVHRKVNNYMDVQYQEEYEQPQTYKKQNVKTLFGEELSIKSNYKFQQIVNEKDTRSYLISNFEDLQNKLRSLEGDFTGLEKSFYHLIIKTENGKDYQNRLLAILQKKIDEFMDKLDKNAINNFDPSSLEDDYEFQTFKNLLKQGVNEISNKLTEFFLNRNNSQAYDFEVFKCLENILSLNNFIKSDFSNVVSKSMLDYNKILYHICVKDPNEAVNFADFIHLDIPSLQTQNTVIVYKKSMISNKFHDIVNEKIFQCTKIDYVQLIKSVFIRERRKVFQNIHNYIIKQGKVFPEFDQSEQNKKLTEKMNLIKQEFLQLKNHEFFMDVLSGRLDTQALDSCEKKILFQIEKYFLKVNELFKEIKNALKDIIEYKEFENQFIQEKYQNILSNKIHLEDEDKREFAKNNLGEYTLILFQKLEDALMKDNQQFQELDLEDKLHKQMQKNKQNYHLDKTANNFLLDIKIRANVKKFIRKLKENAKLTDNKIGLKIKELNDQKAELEKKIKEEEQKQQDMKQNQEKLTEQIDKLHQQREKKNQIQQEIKRLLDIQEKVRNLNFEKEKQEKIIQKEEKMLFAILKEGEKHKSITEKLKNNKLENQQRILIKKQQNKLQEIQTQIQAFQESADKKLVFKNQLTQKQEKKVYQQEELRKRAEEDQRYQDEQLRRRQDEFKKRQELEKKIKEEEDRKKSEFQSKLIEGIKSKKDEERLKEEEERQRNSLAGKLVDEIKNRKDMEYQLRKEQEEKSKGGFASKLQGGIKEKKIEEEHKQKSMLESIKDKQREEERKLKEEQERQKKLREEQEKIKQQKAIEEKKKKEEEYNRKLQEIKEKEEKEKQERKLQKQNKIRVAKKLQQEEKQKKFKKKKRKNGRQEKKEEEEKKKTIGRRQKEKRRRRKKRKQQEEDKKKKEDEERRKQQQEEEEKKRKQQEEDKKKKEEEEMKKQQQLDDEKKKKEEEERKKKQQLDDEKKKKEEEEKKRRQQEEDKKKKEDEERRKQQQEEEEKKKKDDEEKKKQQLETQNKSKKQKQYSIQQQLYRI</sequence>
<keyword evidence="1" id="KW-0175">Coiled coil</keyword>
<feature type="region of interest" description="Disordered" evidence="2">
    <location>
        <begin position="704"/>
        <end position="1037"/>
    </location>
</feature>
<feature type="compositionally biased region" description="Basic and acidic residues" evidence="2">
    <location>
        <begin position="725"/>
        <end position="748"/>
    </location>
</feature>